<dbReference type="CDD" id="cd00093">
    <property type="entry name" value="HTH_XRE"/>
    <property type="match status" value="1"/>
</dbReference>
<dbReference type="Gene3D" id="1.10.260.40">
    <property type="entry name" value="lambda repressor-like DNA-binding domains"/>
    <property type="match status" value="1"/>
</dbReference>
<dbReference type="AlphaFoldDB" id="A0A426QLV7"/>
<evidence type="ECO:0000313" key="2">
    <source>
        <dbReference type="EMBL" id="RRQ22741.1"/>
    </source>
</evidence>
<protein>
    <submittedName>
        <fullName evidence="2">Transcriptional regulator</fullName>
    </submittedName>
</protein>
<evidence type="ECO:0000313" key="3">
    <source>
        <dbReference type="Proteomes" id="UP000287798"/>
    </source>
</evidence>
<name>A0A426QLV7_9GAMM</name>
<comment type="caution">
    <text evidence="2">The sequence shown here is derived from an EMBL/GenBank/DDBJ whole genome shotgun (WGS) entry which is preliminary data.</text>
</comment>
<feature type="domain" description="HTH cro/C1-type" evidence="1">
    <location>
        <begin position="22"/>
        <end position="76"/>
    </location>
</feature>
<dbReference type="NCBIfam" id="TIGR03070">
    <property type="entry name" value="couple_hipB"/>
    <property type="match status" value="1"/>
</dbReference>
<gene>
    <name evidence="2" type="ORF">D6C00_12935</name>
</gene>
<accession>A0A426QLV7</accession>
<dbReference type="InterPro" id="IPR017507">
    <property type="entry name" value="Tscrpt_reg_HipB-like"/>
</dbReference>
<dbReference type="PROSITE" id="PS50943">
    <property type="entry name" value="HTH_CROC1"/>
    <property type="match status" value="1"/>
</dbReference>
<dbReference type="Proteomes" id="UP000287798">
    <property type="component" value="Unassembled WGS sequence"/>
</dbReference>
<dbReference type="SUPFAM" id="SSF47413">
    <property type="entry name" value="lambda repressor-like DNA-binding domains"/>
    <property type="match status" value="1"/>
</dbReference>
<keyword evidence="3" id="KW-1185">Reference proteome</keyword>
<proteinExistence type="predicted"/>
<dbReference type="EMBL" id="QZMU01000001">
    <property type="protein sequence ID" value="RRQ22741.1"/>
    <property type="molecule type" value="Genomic_DNA"/>
</dbReference>
<dbReference type="OrthoDB" id="9156632at2"/>
<dbReference type="GO" id="GO:0003677">
    <property type="term" value="F:DNA binding"/>
    <property type="evidence" value="ECO:0007669"/>
    <property type="project" value="InterPro"/>
</dbReference>
<dbReference type="InterPro" id="IPR010982">
    <property type="entry name" value="Lambda_DNA-bd_dom_sf"/>
</dbReference>
<dbReference type="InterPro" id="IPR001387">
    <property type="entry name" value="Cro/C1-type_HTH"/>
</dbReference>
<dbReference type="SMART" id="SM00530">
    <property type="entry name" value="HTH_XRE"/>
    <property type="match status" value="1"/>
</dbReference>
<sequence length="92" mass="9868">MDSDKKLPLGKIMTAEDIGRCVRAQRKAQGATQAEFAALCGVGVRFISELENGKSTMALGKVLQVLKCLGLELSLRPRGWNQAPATSPGRPE</sequence>
<dbReference type="Pfam" id="PF01381">
    <property type="entry name" value="HTH_3"/>
    <property type="match status" value="1"/>
</dbReference>
<evidence type="ECO:0000259" key="1">
    <source>
        <dbReference type="PROSITE" id="PS50943"/>
    </source>
</evidence>
<reference evidence="2 3" key="1">
    <citation type="journal article" date="2010" name="Int. J. Syst. Evol. Microbiol.">
        <title>Thiohalobacter thiocyanaticus gen. nov., sp. nov., a moderately halophilic, sulfur-oxidizing gammaproteobacterium from hypersaline lakes, that utilizes thiocyanate.</title>
        <authorList>
            <person name="Sorokin D.Y."/>
            <person name="Kovaleva O.L."/>
            <person name="Tourova T.P."/>
            <person name="Muyzer G."/>
        </authorList>
    </citation>
    <scope>NUCLEOTIDE SEQUENCE [LARGE SCALE GENOMIC DNA]</scope>
    <source>
        <strain evidence="2 3">Hrh1</strain>
    </source>
</reference>
<organism evidence="2 3">
    <name type="scientific">Thiohalobacter thiocyanaticus</name>
    <dbReference type="NCBI Taxonomy" id="585455"/>
    <lineage>
        <taxon>Bacteria</taxon>
        <taxon>Pseudomonadati</taxon>
        <taxon>Pseudomonadota</taxon>
        <taxon>Gammaproteobacteria</taxon>
        <taxon>Thiohalobacterales</taxon>
        <taxon>Thiohalobacteraceae</taxon>
        <taxon>Thiohalobacter</taxon>
    </lineage>
</organism>